<organism evidence="2 3">
    <name type="scientific">Liquorilactobacillus cacaonum DSM 21116</name>
    <dbReference type="NCBI Taxonomy" id="1423729"/>
    <lineage>
        <taxon>Bacteria</taxon>
        <taxon>Bacillati</taxon>
        <taxon>Bacillota</taxon>
        <taxon>Bacilli</taxon>
        <taxon>Lactobacillales</taxon>
        <taxon>Lactobacillaceae</taxon>
        <taxon>Liquorilactobacillus</taxon>
    </lineage>
</organism>
<dbReference type="AlphaFoldDB" id="A0A0R2CFJ5"/>
<evidence type="ECO:0000313" key="3">
    <source>
        <dbReference type="Proteomes" id="UP000051131"/>
    </source>
</evidence>
<keyword evidence="1" id="KW-0812">Transmembrane</keyword>
<dbReference type="Pfam" id="PF22564">
    <property type="entry name" value="HAAS"/>
    <property type="match status" value="1"/>
</dbReference>
<dbReference type="PATRIC" id="fig|1423729.3.peg.1195"/>
<accession>A0A0R2CFJ5</accession>
<sequence length="201" mass="22657">MESEQYLRELVDFLSNLNDADKQDAVAYYSEYIADAGLVSRQQIVDKLGTPKHLAFRIMADYSVKEDRLNNNKMKTVRSNSKMIGLIILAVLSAPMTLGIGAVILLGLLCMIISIVVFVIGLFGGLIIGGVTSFYFGLTNILKNFYTGIFYFGTGFVISGLLLILWPIIYWMSKEILQVVANLVSYLYQKFRNRQRKDTKL</sequence>
<proteinExistence type="predicted"/>
<keyword evidence="1" id="KW-1133">Transmembrane helix</keyword>
<feature type="transmembrane region" description="Helical" evidence="1">
    <location>
        <begin position="83"/>
        <end position="106"/>
    </location>
</feature>
<dbReference type="EMBL" id="AYZE01000015">
    <property type="protein sequence ID" value="KRM90279.1"/>
    <property type="molecule type" value="Genomic_DNA"/>
</dbReference>
<evidence type="ECO:0008006" key="4">
    <source>
        <dbReference type="Google" id="ProtNLM"/>
    </source>
</evidence>
<reference evidence="2 3" key="1">
    <citation type="journal article" date="2015" name="Genome Announc.">
        <title>Expanding the biotechnology potential of lactobacilli through comparative genomics of 213 strains and associated genera.</title>
        <authorList>
            <person name="Sun Z."/>
            <person name="Harris H.M."/>
            <person name="McCann A."/>
            <person name="Guo C."/>
            <person name="Argimon S."/>
            <person name="Zhang W."/>
            <person name="Yang X."/>
            <person name="Jeffery I.B."/>
            <person name="Cooney J.C."/>
            <person name="Kagawa T.F."/>
            <person name="Liu W."/>
            <person name="Song Y."/>
            <person name="Salvetti E."/>
            <person name="Wrobel A."/>
            <person name="Rasinkangas P."/>
            <person name="Parkhill J."/>
            <person name="Rea M.C."/>
            <person name="O'Sullivan O."/>
            <person name="Ritari J."/>
            <person name="Douillard F.P."/>
            <person name="Paul Ross R."/>
            <person name="Yang R."/>
            <person name="Briner A.E."/>
            <person name="Felis G.E."/>
            <person name="de Vos W.M."/>
            <person name="Barrangou R."/>
            <person name="Klaenhammer T.R."/>
            <person name="Caufield P.W."/>
            <person name="Cui Y."/>
            <person name="Zhang H."/>
            <person name="O'Toole P.W."/>
        </authorList>
    </citation>
    <scope>NUCLEOTIDE SEQUENCE [LARGE SCALE GENOMIC DNA]</scope>
    <source>
        <strain evidence="2 3">DSM 21116</strain>
    </source>
</reference>
<protein>
    <recommendedName>
        <fullName evidence="4">Integral membrane protein</fullName>
    </recommendedName>
</protein>
<feature type="transmembrane region" description="Helical" evidence="1">
    <location>
        <begin position="112"/>
        <end position="136"/>
    </location>
</feature>
<dbReference type="RefSeq" id="WP_057829402.1">
    <property type="nucleotide sequence ID" value="NZ_AYZE01000015.1"/>
</dbReference>
<dbReference type="STRING" id="1423729.FC80_GL001180"/>
<gene>
    <name evidence="2" type="ORF">FC80_GL001180</name>
</gene>
<keyword evidence="1" id="KW-0472">Membrane</keyword>
<evidence type="ECO:0000313" key="2">
    <source>
        <dbReference type="EMBL" id="KRM90279.1"/>
    </source>
</evidence>
<feature type="transmembrane region" description="Helical" evidence="1">
    <location>
        <begin position="148"/>
        <end position="169"/>
    </location>
</feature>
<comment type="caution">
    <text evidence="2">The sequence shown here is derived from an EMBL/GenBank/DDBJ whole genome shotgun (WGS) entry which is preliminary data.</text>
</comment>
<name>A0A0R2CFJ5_9LACO</name>
<dbReference type="Proteomes" id="UP000051131">
    <property type="component" value="Unassembled WGS sequence"/>
</dbReference>
<evidence type="ECO:0000256" key="1">
    <source>
        <dbReference type="SAM" id="Phobius"/>
    </source>
</evidence>
<keyword evidence="3" id="KW-1185">Reference proteome</keyword>